<evidence type="ECO:0000256" key="1">
    <source>
        <dbReference type="SAM" id="MobiDB-lite"/>
    </source>
</evidence>
<proteinExistence type="predicted"/>
<gene>
    <name evidence="2" type="ORF">HPLM_LOCUS11232</name>
</gene>
<feature type="region of interest" description="Disordered" evidence="1">
    <location>
        <begin position="45"/>
        <end position="74"/>
    </location>
</feature>
<evidence type="ECO:0000313" key="4">
    <source>
        <dbReference type="WBParaSite" id="HPLM_0001124001-mRNA-1"/>
    </source>
</evidence>
<sequence length="133" mass="14955">MARRGLRMRKPNDVSNEANIARGTKETADNAQSLVRNFSKISVGQRLEQPTKTSNAKKEEVQPAKEEECAQPNPPKVTIFEKTALSVSVGKEETGVDYHRAGIFWRVDLDSAHSDYLVDIINYAFSRQVICPY</sequence>
<evidence type="ECO:0000313" key="3">
    <source>
        <dbReference type="Proteomes" id="UP000268014"/>
    </source>
</evidence>
<reference evidence="4" key="1">
    <citation type="submission" date="2017-02" db="UniProtKB">
        <authorList>
            <consortium name="WormBaseParasite"/>
        </authorList>
    </citation>
    <scope>IDENTIFICATION</scope>
</reference>
<reference evidence="2 3" key="2">
    <citation type="submission" date="2018-11" db="EMBL/GenBank/DDBJ databases">
        <authorList>
            <consortium name="Pathogen Informatics"/>
        </authorList>
    </citation>
    <scope>NUCLEOTIDE SEQUENCE [LARGE SCALE GENOMIC DNA]</scope>
    <source>
        <strain evidence="2 3">MHpl1</strain>
    </source>
</reference>
<name>A0A0N4WJN9_HAEPC</name>
<accession>A0A0N4WJN9</accession>
<dbReference type="OrthoDB" id="5798573at2759"/>
<feature type="region of interest" description="Disordered" evidence="1">
    <location>
        <begin position="1"/>
        <end position="31"/>
    </location>
</feature>
<evidence type="ECO:0000313" key="2">
    <source>
        <dbReference type="EMBL" id="VDO42297.1"/>
    </source>
</evidence>
<dbReference type="AlphaFoldDB" id="A0A0N4WJN9"/>
<protein>
    <submittedName>
        <fullName evidence="4">TerD domain-containing protein</fullName>
    </submittedName>
</protein>
<dbReference type="WBParaSite" id="HPLM_0001124001-mRNA-1">
    <property type="protein sequence ID" value="HPLM_0001124001-mRNA-1"/>
    <property type="gene ID" value="HPLM_0001124001"/>
</dbReference>
<dbReference type="EMBL" id="UZAF01017502">
    <property type="protein sequence ID" value="VDO42297.1"/>
    <property type="molecule type" value="Genomic_DNA"/>
</dbReference>
<dbReference type="Proteomes" id="UP000268014">
    <property type="component" value="Unassembled WGS sequence"/>
</dbReference>
<feature type="compositionally biased region" description="Polar residues" evidence="1">
    <location>
        <begin position="45"/>
        <end position="54"/>
    </location>
</feature>
<keyword evidence="3" id="KW-1185">Reference proteome</keyword>
<organism evidence="4">
    <name type="scientific">Haemonchus placei</name>
    <name type="common">Barber's pole worm</name>
    <dbReference type="NCBI Taxonomy" id="6290"/>
    <lineage>
        <taxon>Eukaryota</taxon>
        <taxon>Metazoa</taxon>
        <taxon>Ecdysozoa</taxon>
        <taxon>Nematoda</taxon>
        <taxon>Chromadorea</taxon>
        <taxon>Rhabditida</taxon>
        <taxon>Rhabditina</taxon>
        <taxon>Rhabditomorpha</taxon>
        <taxon>Strongyloidea</taxon>
        <taxon>Trichostrongylidae</taxon>
        <taxon>Haemonchus</taxon>
    </lineage>
</organism>
<feature type="compositionally biased region" description="Basic and acidic residues" evidence="1">
    <location>
        <begin position="56"/>
        <end position="68"/>
    </location>
</feature>